<dbReference type="RefSeq" id="WP_077424035.1">
    <property type="nucleotide sequence ID" value="NZ_CABWKH010000027.1"/>
</dbReference>
<sequence length="90" mass="9292">MVKMVKLNYSAFQAYRRNEGSKAAIGEARKLAARANAMGSPTHAGQPMYTALGPQPSPEGVTALVHTENTAARVDNAAHNTLAKALGGGG</sequence>
<comment type="caution">
    <text evidence="1">The sequence shown here is derived from an EMBL/GenBank/DDBJ whole genome shotgun (WGS) entry which is preliminary data.</text>
</comment>
<gene>
    <name evidence="1" type="ORF">BIFLH23_02111</name>
</gene>
<protein>
    <submittedName>
        <fullName evidence="1">Uncharacterized protein</fullName>
    </submittedName>
</protein>
<accession>A0A8U0LJ23</accession>
<evidence type="ECO:0000313" key="2">
    <source>
        <dbReference type="Proteomes" id="UP000494246"/>
    </source>
</evidence>
<proteinExistence type="predicted"/>
<organism evidence="1 2">
    <name type="scientific">Bifidobacterium longum subsp. infantis</name>
    <dbReference type="NCBI Taxonomy" id="1682"/>
    <lineage>
        <taxon>Bacteria</taxon>
        <taxon>Bacillati</taxon>
        <taxon>Actinomycetota</taxon>
        <taxon>Actinomycetes</taxon>
        <taxon>Bifidobacteriales</taxon>
        <taxon>Bifidobacteriaceae</taxon>
        <taxon>Bifidobacterium</taxon>
    </lineage>
</organism>
<evidence type="ECO:0000313" key="1">
    <source>
        <dbReference type="EMBL" id="VWQ38430.1"/>
    </source>
</evidence>
<dbReference type="EMBL" id="CABWKH010000027">
    <property type="protein sequence ID" value="VWQ38430.1"/>
    <property type="molecule type" value="Genomic_DNA"/>
</dbReference>
<dbReference type="AlphaFoldDB" id="A0A8U0LJ23"/>
<dbReference type="Proteomes" id="UP000494246">
    <property type="component" value="Unassembled WGS sequence"/>
</dbReference>
<reference evidence="1 2" key="1">
    <citation type="submission" date="2019-10" db="EMBL/GenBank/DDBJ databases">
        <authorList>
            <consortium name="Melissa Lawson"/>
            <person name="O'neill I."/>
        </authorList>
    </citation>
    <scope>NUCLEOTIDE SEQUENCE [LARGE SCALE GENOMIC DNA]</scope>
    <source>
        <strain evidence="1">LH_23</strain>
    </source>
</reference>
<name>A0A8U0LJ23_BIFLI</name>